<dbReference type="AlphaFoldDB" id="A0A285IST1"/>
<evidence type="ECO:0000313" key="5">
    <source>
        <dbReference type="EMBL" id="SNY50001.1"/>
    </source>
</evidence>
<gene>
    <name evidence="5" type="ORF">SAMN05421748_110188</name>
</gene>
<dbReference type="PANTHER" id="PTHR36925">
    <property type="entry name" value="COBALT-PRECORRIN-6A REDUCTASE"/>
    <property type="match status" value="1"/>
</dbReference>
<evidence type="ECO:0000256" key="3">
    <source>
        <dbReference type="ARBA" id="ARBA00023002"/>
    </source>
</evidence>
<dbReference type="RefSeq" id="WP_097322272.1">
    <property type="nucleotide sequence ID" value="NZ_OBDY01000010.1"/>
</dbReference>
<dbReference type="Proteomes" id="UP000219612">
    <property type="component" value="Unassembled WGS sequence"/>
</dbReference>
<dbReference type="NCBIfam" id="NF005968">
    <property type="entry name" value="PRK08057.1-2"/>
    <property type="match status" value="1"/>
</dbReference>
<name>A0A285IST1_9ACTN</name>
<keyword evidence="6" id="KW-1185">Reference proteome</keyword>
<dbReference type="NCBIfam" id="TIGR00715">
    <property type="entry name" value="precor6x_red"/>
    <property type="match status" value="1"/>
</dbReference>
<evidence type="ECO:0000256" key="2">
    <source>
        <dbReference type="ARBA" id="ARBA00022573"/>
    </source>
</evidence>
<evidence type="ECO:0000256" key="1">
    <source>
        <dbReference type="ARBA" id="ARBA00004953"/>
    </source>
</evidence>
<dbReference type="GO" id="GO:0016994">
    <property type="term" value="F:precorrin-6A reductase activity"/>
    <property type="evidence" value="ECO:0007669"/>
    <property type="project" value="InterPro"/>
</dbReference>
<evidence type="ECO:0000256" key="4">
    <source>
        <dbReference type="SAM" id="MobiDB-lite"/>
    </source>
</evidence>
<proteinExistence type="predicted"/>
<keyword evidence="3" id="KW-0560">Oxidoreductase</keyword>
<dbReference type="InterPro" id="IPR003723">
    <property type="entry name" value="Precorrin-6x_reduct"/>
</dbReference>
<dbReference type="PANTHER" id="PTHR36925:SF1">
    <property type="entry name" value="COBALT-PRECORRIN-6A REDUCTASE"/>
    <property type="match status" value="1"/>
</dbReference>
<dbReference type="GO" id="GO:0009236">
    <property type="term" value="P:cobalamin biosynthetic process"/>
    <property type="evidence" value="ECO:0007669"/>
    <property type="project" value="UniProtKB-UniPathway"/>
</dbReference>
<keyword evidence="2" id="KW-0169">Cobalamin biosynthesis</keyword>
<protein>
    <submittedName>
        <fullName evidence="5">Precorrin-6A/cobalt-precorrin-6A reductase</fullName>
    </submittedName>
</protein>
<feature type="region of interest" description="Disordered" evidence="4">
    <location>
        <begin position="19"/>
        <end position="71"/>
    </location>
</feature>
<dbReference type="EMBL" id="OBDY01000010">
    <property type="protein sequence ID" value="SNY50001.1"/>
    <property type="molecule type" value="Genomic_DNA"/>
</dbReference>
<evidence type="ECO:0000313" key="6">
    <source>
        <dbReference type="Proteomes" id="UP000219612"/>
    </source>
</evidence>
<accession>A0A285IST1</accession>
<organism evidence="5 6">
    <name type="scientific">Paractinoplanes atraurantiacus</name>
    <dbReference type="NCBI Taxonomy" id="1036182"/>
    <lineage>
        <taxon>Bacteria</taxon>
        <taxon>Bacillati</taxon>
        <taxon>Actinomycetota</taxon>
        <taxon>Actinomycetes</taxon>
        <taxon>Micromonosporales</taxon>
        <taxon>Micromonosporaceae</taxon>
        <taxon>Paractinoplanes</taxon>
    </lineage>
</organism>
<feature type="compositionally biased region" description="Pro residues" evidence="4">
    <location>
        <begin position="24"/>
        <end position="65"/>
    </location>
</feature>
<reference evidence="5 6" key="1">
    <citation type="submission" date="2017-09" db="EMBL/GenBank/DDBJ databases">
        <authorList>
            <person name="Ehlers B."/>
            <person name="Leendertz F.H."/>
        </authorList>
    </citation>
    <scope>NUCLEOTIDE SEQUENCE [LARGE SCALE GENOMIC DNA]</scope>
    <source>
        <strain evidence="5 6">CGMCC 4.6857</strain>
    </source>
</reference>
<comment type="pathway">
    <text evidence="1">Cofactor biosynthesis; adenosylcobalamin biosynthesis.</text>
</comment>
<sequence length="303" mass="31043">MPRVLILGGTTEARALATALASPPATPTAPPRPHLAPSSPPPLHLTPSYPPPSHLAPSSPPPPHLGPSSPLPSRLPVINSLATPLTVITSLAGRTSSPLLPPGEVRIGGFGGVAGLIAYLRTAAIDVLVDATHPFAAGISTNAAAAAAATGVPLIALRRPGWKEGPGDDWHRVPDLGGAAALLPDLGRRVFLTTGRQGIAAFATVDAWFLARSVEPPAPPMPARMAVMLDRGPFTLDSERQVLATHHIDVLITKDSGGSGAKLIAARERGIPVVMVDRPPLPANVVTASSAEEVADLIGRSFG</sequence>
<dbReference type="PROSITE" id="PS51014">
    <property type="entry name" value="COBK_CBIJ"/>
    <property type="match status" value="1"/>
</dbReference>
<dbReference type="UniPathway" id="UPA00148"/>
<dbReference type="Pfam" id="PF02571">
    <property type="entry name" value="CbiJ"/>
    <property type="match status" value="1"/>
</dbReference>